<evidence type="ECO:0000313" key="2">
    <source>
        <dbReference type="Proteomes" id="UP000799424"/>
    </source>
</evidence>
<keyword evidence="2" id="KW-1185">Reference proteome</keyword>
<accession>A0A6A7ACU4</accession>
<dbReference type="EMBL" id="MU006218">
    <property type="protein sequence ID" value="KAF2831082.1"/>
    <property type="molecule type" value="Genomic_DNA"/>
</dbReference>
<proteinExistence type="predicted"/>
<reference evidence="1" key="1">
    <citation type="journal article" date="2020" name="Stud. Mycol.">
        <title>101 Dothideomycetes genomes: a test case for predicting lifestyles and emergence of pathogens.</title>
        <authorList>
            <person name="Haridas S."/>
            <person name="Albert R."/>
            <person name="Binder M."/>
            <person name="Bloem J."/>
            <person name="Labutti K."/>
            <person name="Salamov A."/>
            <person name="Andreopoulos B."/>
            <person name="Baker S."/>
            <person name="Barry K."/>
            <person name="Bills G."/>
            <person name="Bluhm B."/>
            <person name="Cannon C."/>
            <person name="Castanera R."/>
            <person name="Culley D."/>
            <person name="Daum C."/>
            <person name="Ezra D."/>
            <person name="Gonzalez J."/>
            <person name="Henrissat B."/>
            <person name="Kuo A."/>
            <person name="Liang C."/>
            <person name="Lipzen A."/>
            <person name="Lutzoni F."/>
            <person name="Magnuson J."/>
            <person name="Mondo S."/>
            <person name="Nolan M."/>
            <person name="Ohm R."/>
            <person name="Pangilinan J."/>
            <person name="Park H.-J."/>
            <person name="Ramirez L."/>
            <person name="Alfaro M."/>
            <person name="Sun H."/>
            <person name="Tritt A."/>
            <person name="Yoshinaga Y."/>
            <person name="Zwiers L.-H."/>
            <person name="Turgeon B."/>
            <person name="Goodwin S."/>
            <person name="Spatafora J."/>
            <person name="Crous P."/>
            <person name="Grigoriev I."/>
        </authorList>
    </citation>
    <scope>NUCLEOTIDE SEQUENCE</scope>
    <source>
        <strain evidence="1">CBS 113818</strain>
    </source>
</reference>
<protein>
    <submittedName>
        <fullName evidence="1">Uncharacterized protein</fullName>
    </submittedName>
</protein>
<sequence length="152" mass="17378">MVNWTMLWALLPLKHPQQGTKDRKNLGHVLRSSSRVSTINCDEINDGYRKRKQTRICAGVSRRRRRVSWERSCGFVAFSRVVSGGGSIMSRTLSSTCFLFSIRKPSSSSCYVSKSGTEYSHVFSFGTYITSRIWICPLGRLVESMDWKMHNT</sequence>
<organism evidence="1 2">
    <name type="scientific">Ophiobolus disseminans</name>
    <dbReference type="NCBI Taxonomy" id="1469910"/>
    <lineage>
        <taxon>Eukaryota</taxon>
        <taxon>Fungi</taxon>
        <taxon>Dikarya</taxon>
        <taxon>Ascomycota</taxon>
        <taxon>Pezizomycotina</taxon>
        <taxon>Dothideomycetes</taxon>
        <taxon>Pleosporomycetidae</taxon>
        <taxon>Pleosporales</taxon>
        <taxon>Pleosporineae</taxon>
        <taxon>Phaeosphaeriaceae</taxon>
        <taxon>Ophiobolus</taxon>
    </lineage>
</organism>
<dbReference type="Proteomes" id="UP000799424">
    <property type="component" value="Unassembled WGS sequence"/>
</dbReference>
<name>A0A6A7ACU4_9PLEO</name>
<dbReference type="AlphaFoldDB" id="A0A6A7ACU4"/>
<gene>
    <name evidence="1" type="ORF">CC86DRAFT_134639</name>
</gene>
<evidence type="ECO:0000313" key="1">
    <source>
        <dbReference type="EMBL" id="KAF2831082.1"/>
    </source>
</evidence>